<keyword evidence="3" id="KW-1185">Reference proteome</keyword>
<gene>
    <name evidence="2" type="ORF">PVAP13_1KG122500</name>
</gene>
<comment type="caution">
    <text evidence="2">The sequence shown here is derived from an EMBL/GenBank/DDBJ whole genome shotgun (WGS) entry which is preliminary data.</text>
</comment>
<evidence type="ECO:0000256" key="1">
    <source>
        <dbReference type="SAM" id="MobiDB-lite"/>
    </source>
</evidence>
<name>A0A8T0XG81_PANVG</name>
<accession>A0A8T0XG81</accession>
<organism evidence="2 3">
    <name type="scientific">Panicum virgatum</name>
    <name type="common">Blackwell switchgrass</name>
    <dbReference type="NCBI Taxonomy" id="38727"/>
    <lineage>
        <taxon>Eukaryota</taxon>
        <taxon>Viridiplantae</taxon>
        <taxon>Streptophyta</taxon>
        <taxon>Embryophyta</taxon>
        <taxon>Tracheophyta</taxon>
        <taxon>Spermatophyta</taxon>
        <taxon>Magnoliopsida</taxon>
        <taxon>Liliopsida</taxon>
        <taxon>Poales</taxon>
        <taxon>Poaceae</taxon>
        <taxon>PACMAD clade</taxon>
        <taxon>Panicoideae</taxon>
        <taxon>Panicodae</taxon>
        <taxon>Paniceae</taxon>
        <taxon>Panicinae</taxon>
        <taxon>Panicum</taxon>
        <taxon>Panicum sect. Hiantes</taxon>
    </lineage>
</organism>
<dbReference type="EMBL" id="CM029037">
    <property type="protein sequence ID" value="KAG2656916.1"/>
    <property type="molecule type" value="Genomic_DNA"/>
</dbReference>
<proteinExistence type="predicted"/>
<evidence type="ECO:0000313" key="2">
    <source>
        <dbReference type="EMBL" id="KAG2656916.1"/>
    </source>
</evidence>
<dbReference type="AlphaFoldDB" id="A0A8T0XG81"/>
<reference evidence="2" key="1">
    <citation type="submission" date="2020-05" db="EMBL/GenBank/DDBJ databases">
        <title>WGS assembly of Panicum virgatum.</title>
        <authorList>
            <person name="Lovell J.T."/>
            <person name="Jenkins J."/>
            <person name="Shu S."/>
            <person name="Juenger T.E."/>
            <person name="Schmutz J."/>
        </authorList>
    </citation>
    <scope>NUCLEOTIDE SEQUENCE</scope>
    <source>
        <strain evidence="2">AP13</strain>
    </source>
</reference>
<dbReference type="Proteomes" id="UP000823388">
    <property type="component" value="Chromosome 1K"/>
</dbReference>
<protein>
    <submittedName>
        <fullName evidence="2">Uncharacterized protein</fullName>
    </submittedName>
</protein>
<evidence type="ECO:0000313" key="3">
    <source>
        <dbReference type="Proteomes" id="UP000823388"/>
    </source>
</evidence>
<feature type="compositionally biased region" description="Polar residues" evidence="1">
    <location>
        <begin position="8"/>
        <end position="40"/>
    </location>
</feature>
<sequence>MEAEQRPIFNTPSTSQINPIPHGDSSSMTSTLDPLTQSAESPAKEMSCHHAMVTQNNRSRPLRLFDEEHKVATAGACGHADKCHRRVLPRLRRASVTIYLCQVCHRVCLEFLNIVVCFLVACDPHSAGTSPF</sequence>
<feature type="region of interest" description="Disordered" evidence="1">
    <location>
        <begin position="1"/>
        <end position="49"/>
    </location>
</feature>